<evidence type="ECO:0000313" key="2">
    <source>
        <dbReference type="EMBL" id="SEO74342.1"/>
    </source>
</evidence>
<name>A0A1H8S6V4_9RHOB</name>
<evidence type="ECO:0008006" key="4">
    <source>
        <dbReference type="Google" id="ProtNLM"/>
    </source>
</evidence>
<dbReference type="OrthoDB" id="5354324at2"/>
<dbReference type="InterPro" id="IPR011088">
    <property type="entry name" value="Phage_phiNM3_A0EWY4"/>
</dbReference>
<dbReference type="Pfam" id="PF07509">
    <property type="entry name" value="DUF1523"/>
    <property type="match status" value="1"/>
</dbReference>
<gene>
    <name evidence="2" type="ORF">SAMN04490248_11116</name>
</gene>
<organism evidence="2 3">
    <name type="scientific">Salinihabitans flavidus</name>
    <dbReference type="NCBI Taxonomy" id="569882"/>
    <lineage>
        <taxon>Bacteria</taxon>
        <taxon>Pseudomonadati</taxon>
        <taxon>Pseudomonadota</taxon>
        <taxon>Alphaproteobacteria</taxon>
        <taxon>Rhodobacterales</taxon>
        <taxon>Roseobacteraceae</taxon>
        <taxon>Salinihabitans</taxon>
    </lineage>
</organism>
<accession>A0A1H8S6V4</accession>
<keyword evidence="1" id="KW-0812">Transmembrane</keyword>
<dbReference type="AlphaFoldDB" id="A0A1H8S6V4"/>
<proteinExistence type="predicted"/>
<keyword evidence="1" id="KW-0472">Membrane</keyword>
<evidence type="ECO:0000313" key="3">
    <source>
        <dbReference type="Proteomes" id="UP000198893"/>
    </source>
</evidence>
<feature type="transmembrane region" description="Helical" evidence="1">
    <location>
        <begin position="151"/>
        <end position="169"/>
    </location>
</feature>
<dbReference type="Proteomes" id="UP000198893">
    <property type="component" value="Unassembled WGS sequence"/>
</dbReference>
<dbReference type="EMBL" id="FODS01000011">
    <property type="protein sequence ID" value="SEO74342.1"/>
    <property type="molecule type" value="Genomic_DNA"/>
</dbReference>
<dbReference type="STRING" id="569882.SAMN04490248_11116"/>
<protein>
    <recommendedName>
        <fullName evidence="4">DUF1523 domain-containing protein</fullName>
    </recommendedName>
</protein>
<keyword evidence="3" id="KW-1185">Reference proteome</keyword>
<evidence type="ECO:0000256" key="1">
    <source>
        <dbReference type="SAM" id="Phobius"/>
    </source>
</evidence>
<keyword evidence="1" id="KW-1133">Transmembrane helix</keyword>
<dbReference type="RefSeq" id="WP_093118133.1">
    <property type="nucleotide sequence ID" value="NZ_FODS01000011.1"/>
</dbReference>
<sequence>MVYFKWGFIGLFWLLVAAFLHYTLPQHDVVRIIDTYETRVDFGENSIFWTSPGSGNAEGQVNRDVFFMQTVREDGDPVIYRNEDTGWGWPPYFKFDTSNLQAEAADLKSVKESPQWVVIRHYGWRNEFLSIYPNAVSVWEVEGPDVTIVPYFKIIVLTLLAAIFWAIWVRWRRFRAARIDPMLEDMGDSFDSAGDSLAEKRGRIARWFGGGRRRR</sequence>
<reference evidence="2 3" key="1">
    <citation type="submission" date="2016-10" db="EMBL/GenBank/DDBJ databases">
        <authorList>
            <person name="de Groot N.N."/>
        </authorList>
    </citation>
    <scope>NUCLEOTIDE SEQUENCE [LARGE SCALE GENOMIC DNA]</scope>
    <source>
        <strain evidence="2 3">DSM 27842</strain>
    </source>
</reference>